<dbReference type="InterPro" id="IPR001460">
    <property type="entry name" value="PCN-bd_Tpept"/>
</dbReference>
<evidence type="ECO:0000256" key="6">
    <source>
        <dbReference type="ARBA" id="ARBA00022670"/>
    </source>
</evidence>
<gene>
    <name evidence="17" type="ORF">SAMN02746089_01177</name>
</gene>
<dbReference type="Gene3D" id="3.90.1310.10">
    <property type="entry name" value="Penicillin-binding protein 2a (Domain 2)"/>
    <property type="match status" value="1"/>
</dbReference>
<dbReference type="Pfam" id="PF00905">
    <property type="entry name" value="Transpeptidase"/>
    <property type="match status" value="1"/>
</dbReference>
<dbReference type="RefSeq" id="WP_073342688.1">
    <property type="nucleotide sequence ID" value="NZ_FQVH01000010.1"/>
</dbReference>
<evidence type="ECO:0000256" key="11">
    <source>
        <dbReference type="ARBA" id="ARBA00022989"/>
    </source>
</evidence>
<dbReference type="OrthoDB" id="9804124at2"/>
<dbReference type="GO" id="GO:0008360">
    <property type="term" value="P:regulation of cell shape"/>
    <property type="evidence" value="ECO:0007669"/>
    <property type="project" value="UniProtKB-KW"/>
</dbReference>
<evidence type="ECO:0000256" key="12">
    <source>
        <dbReference type="ARBA" id="ARBA00023136"/>
    </source>
</evidence>
<keyword evidence="8" id="KW-0378">Hydrolase</keyword>
<evidence type="ECO:0000256" key="7">
    <source>
        <dbReference type="ARBA" id="ARBA00022692"/>
    </source>
</evidence>
<dbReference type="GO" id="GO:0071555">
    <property type="term" value="P:cell wall organization"/>
    <property type="evidence" value="ECO:0007669"/>
    <property type="project" value="UniProtKB-KW"/>
</dbReference>
<dbReference type="GO" id="GO:0071972">
    <property type="term" value="F:peptidoglycan L,D-transpeptidase activity"/>
    <property type="evidence" value="ECO:0007669"/>
    <property type="project" value="TreeGrafter"/>
</dbReference>
<dbReference type="STRING" id="1121256.SAMN02746089_01177"/>
<dbReference type="SUPFAM" id="SSF56519">
    <property type="entry name" value="Penicillin binding protein dimerisation domain"/>
    <property type="match status" value="1"/>
</dbReference>
<evidence type="ECO:0000313" key="17">
    <source>
        <dbReference type="EMBL" id="SHF02469.1"/>
    </source>
</evidence>
<keyword evidence="6" id="KW-0645">Protease</keyword>
<evidence type="ECO:0000256" key="3">
    <source>
        <dbReference type="ARBA" id="ARBA00007171"/>
    </source>
</evidence>
<keyword evidence="18" id="KW-1185">Reference proteome</keyword>
<evidence type="ECO:0000256" key="5">
    <source>
        <dbReference type="ARBA" id="ARBA00022519"/>
    </source>
</evidence>
<evidence type="ECO:0000313" key="18">
    <source>
        <dbReference type="Proteomes" id="UP000184088"/>
    </source>
</evidence>
<comment type="subcellular location">
    <subcellularLocation>
        <location evidence="2">Cell membrane</location>
    </subcellularLocation>
    <subcellularLocation>
        <location evidence="1">Membrane</location>
        <topology evidence="1">Single-pass membrane protein</topology>
    </subcellularLocation>
</comment>
<name>A0A1M4YA06_9THEO</name>
<dbReference type="InterPro" id="IPR012338">
    <property type="entry name" value="Beta-lactam/transpept-like"/>
</dbReference>
<evidence type="ECO:0000256" key="13">
    <source>
        <dbReference type="ARBA" id="ARBA00023316"/>
    </source>
</evidence>
<reference evidence="17 18" key="1">
    <citation type="submission" date="2016-11" db="EMBL/GenBank/DDBJ databases">
        <authorList>
            <person name="Jaros S."/>
            <person name="Januszkiewicz K."/>
            <person name="Wedrychowicz H."/>
        </authorList>
    </citation>
    <scope>NUCLEOTIDE SEQUENCE [LARGE SCALE GENOMIC DNA]</scope>
    <source>
        <strain evidence="17 18">DSM 17918</strain>
    </source>
</reference>
<comment type="similarity">
    <text evidence="3">Belongs to the transpeptidase family.</text>
</comment>
<keyword evidence="7 14" id="KW-0812">Transmembrane</keyword>
<organism evidence="17 18">
    <name type="scientific">Caldanaerobius fijiensis DSM 17918</name>
    <dbReference type="NCBI Taxonomy" id="1121256"/>
    <lineage>
        <taxon>Bacteria</taxon>
        <taxon>Bacillati</taxon>
        <taxon>Bacillota</taxon>
        <taxon>Clostridia</taxon>
        <taxon>Thermoanaerobacterales</taxon>
        <taxon>Thermoanaerobacteraceae</taxon>
        <taxon>Caldanaerobius</taxon>
    </lineage>
</organism>
<keyword evidence="10" id="KW-0573">Peptidoglycan synthesis</keyword>
<dbReference type="Pfam" id="PF03717">
    <property type="entry name" value="PBP_dimer"/>
    <property type="match status" value="1"/>
</dbReference>
<sequence>MDEKKIKSRLKVFIAIIIIIFAVLSAQLINLQIINGSIYKQWADQMKIRSIPIPAPRGNILDRNGVVIANNRPAYTVELVRTNIKDQDLNKVILKLMRILVANNQQFVDNFPLKVNPIRYDFSYGDANVSKNILLQREQAWKKANNLPDDISAKDAFEKLKKDNKIDEKLSDEDARNILVVREEMKKQGYMSYNPVKIASDIDAKTLAQISERYDQLPGVVITIEPIRQYPYKNVGSNFIGYMSRLQPEDIKNIASDPRYSLNDLIGRDGIERLFEKELKGTNGAQQVEVDALGRMIKVLGEKPPKPGNKVYLSIDMKLQQKAEEALKDVMSKIQNGDGYQKFPANIGAAVAVDVNTGDVLAMASIPNFDPNMFAKGTPLTKSQSNYMWPNVTNAMTPQPSYDYARLGTAPPGSTFKMIVGTGALMDHVITPTDQVYCSGVYTYPGSGNPKCWAPHGWNNIIEALKVSCDVFFYDTGRKLGIDNIDKWARAFGLGQPTGIELPESKGQVAGPSQYKQDVILYRVNYYLNQKVIDKEQYNVISKMIIEGEDSDNIIFKKLKDAGIPDKLQYKFWQIIKDSQWRLGQTLSASIGQESTTVTPLQMANYIATLVNGGIRYKLHLIDRVETYDGKLVSINKPAIVEKLNLKPEVINVIKQGMLGVTEEGGTASGAFIDAPYKVGGKTGTAETIGHANYAWFVGFAPFDKPKIAVAVVIYQGGHGSYAAPVARAIMDQYLGYNK</sequence>
<dbReference type="GO" id="GO:0006508">
    <property type="term" value="P:proteolysis"/>
    <property type="evidence" value="ECO:0007669"/>
    <property type="project" value="UniProtKB-KW"/>
</dbReference>
<dbReference type="GO" id="GO:0008658">
    <property type="term" value="F:penicillin binding"/>
    <property type="evidence" value="ECO:0007669"/>
    <property type="project" value="InterPro"/>
</dbReference>
<keyword evidence="11 14" id="KW-1133">Transmembrane helix</keyword>
<evidence type="ECO:0000259" key="15">
    <source>
        <dbReference type="Pfam" id="PF00905"/>
    </source>
</evidence>
<feature type="domain" description="Penicillin-binding protein transpeptidase" evidence="15">
    <location>
        <begin position="348"/>
        <end position="732"/>
    </location>
</feature>
<dbReference type="GO" id="GO:0009252">
    <property type="term" value="P:peptidoglycan biosynthetic process"/>
    <property type="evidence" value="ECO:0007669"/>
    <property type="project" value="UniProtKB-KW"/>
</dbReference>
<dbReference type="NCBIfam" id="TIGR03423">
    <property type="entry name" value="pbp2_mrdA"/>
    <property type="match status" value="1"/>
</dbReference>
<evidence type="ECO:0000256" key="8">
    <source>
        <dbReference type="ARBA" id="ARBA00022801"/>
    </source>
</evidence>
<feature type="domain" description="Penicillin-binding protein dimerisation" evidence="16">
    <location>
        <begin position="52"/>
        <end position="299"/>
    </location>
</feature>
<dbReference type="AlphaFoldDB" id="A0A1M4YA06"/>
<evidence type="ECO:0000256" key="4">
    <source>
        <dbReference type="ARBA" id="ARBA00022475"/>
    </source>
</evidence>
<dbReference type="InterPro" id="IPR005311">
    <property type="entry name" value="PBP_dimer"/>
</dbReference>
<dbReference type="InterPro" id="IPR036138">
    <property type="entry name" value="PBP_dimer_sf"/>
</dbReference>
<dbReference type="Gene3D" id="3.40.710.10">
    <property type="entry name" value="DD-peptidase/beta-lactamase superfamily"/>
    <property type="match status" value="1"/>
</dbReference>
<dbReference type="InterPro" id="IPR017790">
    <property type="entry name" value="Penicillin-binding_protein_2"/>
</dbReference>
<evidence type="ECO:0000256" key="1">
    <source>
        <dbReference type="ARBA" id="ARBA00004167"/>
    </source>
</evidence>
<keyword evidence="4" id="KW-1003">Cell membrane</keyword>
<protein>
    <submittedName>
        <fullName evidence="17">Penicillin-binding protein 2</fullName>
    </submittedName>
</protein>
<evidence type="ECO:0000256" key="2">
    <source>
        <dbReference type="ARBA" id="ARBA00004236"/>
    </source>
</evidence>
<dbReference type="PANTHER" id="PTHR30627:SF2">
    <property type="entry name" value="PEPTIDOGLYCAN D,D-TRANSPEPTIDASE MRDA"/>
    <property type="match status" value="1"/>
</dbReference>
<dbReference type="GO" id="GO:0005886">
    <property type="term" value="C:plasma membrane"/>
    <property type="evidence" value="ECO:0007669"/>
    <property type="project" value="UniProtKB-SubCell"/>
</dbReference>
<dbReference type="InterPro" id="IPR050515">
    <property type="entry name" value="Beta-lactam/transpept"/>
</dbReference>
<evidence type="ECO:0000259" key="16">
    <source>
        <dbReference type="Pfam" id="PF03717"/>
    </source>
</evidence>
<dbReference type="SUPFAM" id="SSF56601">
    <property type="entry name" value="beta-lactamase/transpeptidase-like"/>
    <property type="match status" value="1"/>
</dbReference>
<evidence type="ECO:0000256" key="10">
    <source>
        <dbReference type="ARBA" id="ARBA00022984"/>
    </source>
</evidence>
<evidence type="ECO:0000256" key="14">
    <source>
        <dbReference type="SAM" id="Phobius"/>
    </source>
</evidence>
<accession>A0A1M4YA06</accession>
<feature type="transmembrane region" description="Helical" evidence="14">
    <location>
        <begin position="12"/>
        <end position="31"/>
    </location>
</feature>
<dbReference type="Proteomes" id="UP000184088">
    <property type="component" value="Unassembled WGS sequence"/>
</dbReference>
<keyword evidence="13" id="KW-0961">Cell wall biogenesis/degradation</keyword>
<dbReference type="PANTHER" id="PTHR30627">
    <property type="entry name" value="PEPTIDOGLYCAN D,D-TRANSPEPTIDASE"/>
    <property type="match status" value="1"/>
</dbReference>
<keyword evidence="5" id="KW-0997">Cell inner membrane</keyword>
<evidence type="ECO:0000256" key="9">
    <source>
        <dbReference type="ARBA" id="ARBA00022960"/>
    </source>
</evidence>
<keyword evidence="12 14" id="KW-0472">Membrane</keyword>
<proteinExistence type="inferred from homology"/>
<dbReference type="GO" id="GO:0009002">
    <property type="term" value="F:serine-type D-Ala-D-Ala carboxypeptidase activity"/>
    <property type="evidence" value="ECO:0007669"/>
    <property type="project" value="InterPro"/>
</dbReference>
<keyword evidence="9" id="KW-0133">Cell shape</keyword>
<dbReference type="Gene3D" id="1.10.10.1230">
    <property type="entry name" value="Penicillin-binding protein, N-terminal non-catalytic domain, head sub-domain"/>
    <property type="match status" value="1"/>
</dbReference>
<dbReference type="EMBL" id="FQVH01000010">
    <property type="protein sequence ID" value="SHF02469.1"/>
    <property type="molecule type" value="Genomic_DNA"/>
</dbReference>